<dbReference type="Gene3D" id="2.10.109.10">
    <property type="entry name" value="Umud Fragment, subunit A"/>
    <property type="match status" value="1"/>
</dbReference>
<dbReference type="PANTHER" id="PTHR43390">
    <property type="entry name" value="SIGNAL PEPTIDASE I"/>
    <property type="match status" value="1"/>
</dbReference>
<dbReference type="Proteomes" id="UP000674938">
    <property type="component" value="Unassembled WGS sequence"/>
</dbReference>
<comment type="similarity">
    <text evidence="6">Belongs to the peptidase S26 family.</text>
</comment>
<dbReference type="GO" id="GO:0009003">
    <property type="term" value="F:signal peptidase activity"/>
    <property type="evidence" value="ECO:0007669"/>
    <property type="project" value="UniProtKB-EC"/>
</dbReference>
<dbReference type="NCBIfam" id="TIGR02227">
    <property type="entry name" value="sigpep_I_bact"/>
    <property type="match status" value="1"/>
</dbReference>
<protein>
    <recommendedName>
        <fullName evidence="3 6">Signal peptidase I</fullName>
        <ecNumber evidence="3 6">3.4.21.89</ecNumber>
    </recommendedName>
</protein>
<evidence type="ECO:0000256" key="4">
    <source>
        <dbReference type="ARBA" id="ARBA00022801"/>
    </source>
</evidence>
<keyword evidence="4 6" id="KW-0378">Hydrolase</keyword>
<accession>A0A940P8P3</accession>
<keyword evidence="9" id="KW-1185">Reference proteome</keyword>
<dbReference type="Pfam" id="PF10502">
    <property type="entry name" value="Peptidase_S26"/>
    <property type="match status" value="1"/>
</dbReference>
<feature type="active site" evidence="5">
    <location>
        <position position="77"/>
    </location>
</feature>
<feature type="domain" description="Peptidase S26" evidence="7">
    <location>
        <begin position="11"/>
        <end position="171"/>
    </location>
</feature>
<keyword evidence="6" id="KW-0812">Transmembrane</keyword>
<keyword evidence="6" id="KW-0472">Membrane</keyword>
<reference evidence="8" key="1">
    <citation type="submission" date="2020-12" db="EMBL/GenBank/DDBJ databases">
        <title>Vagococcus allomyrinae sp. nov. and Enterococcus lavae sp. nov., isolated from the larvae of Allomyrina dichotoma.</title>
        <authorList>
            <person name="Lee S.D."/>
        </authorList>
    </citation>
    <scope>NUCLEOTIDE SEQUENCE</scope>
    <source>
        <strain evidence="8">BWB3-3</strain>
    </source>
</reference>
<evidence type="ECO:0000313" key="8">
    <source>
        <dbReference type="EMBL" id="MBP1041716.1"/>
    </source>
</evidence>
<dbReference type="RefSeq" id="WP_209528084.1">
    <property type="nucleotide sequence ID" value="NZ_JAEEGA010000007.1"/>
</dbReference>
<sequence>MRERIIEVTLYWLKMIVLAGVLVFLIRGFVFIPMKVEGNSMAKTLRQNDQIVYEKFSQIKRFDVIIFKLSDGNTYIKRVIGMPGEHIQYVDDELLVNGKRVEEDFLGQAKIKRSSNQYTTNFDTAEILSQKEIPKDSYFVLGDNRRLSKDSRSFGEIPSSQIIGKARMVYYPLHDFGLIR</sequence>
<feature type="transmembrane region" description="Helical" evidence="6">
    <location>
        <begin position="12"/>
        <end position="34"/>
    </location>
</feature>
<feature type="active site" evidence="5">
    <location>
        <position position="40"/>
    </location>
</feature>
<dbReference type="PROSITE" id="PS00760">
    <property type="entry name" value="SPASE_I_2"/>
    <property type="match status" value="1"/>
</dbReference>
<dbReference type="InterPro" id="IPR036286">
    <property type="entry name" value="LexA/Signal_pep-like_sf"/>
</dbReference>
<dbReference type="CDD" id="cd06530">
    <property type="entry name" value="S26_SPase_I"/>
    <property type="match status" value="1"/>
</dbReference>
<evidence type="ECO:0000256" key="5">
    <source>
        <dbReference type="PIRSR" id="PIRSR600223-1"/>
    </source>
</evidence>
<dbReference type="InterPro" id="IPR019533">
    <property type="entry name" value="Peptidase_S26"/>
</dbReference>
<organism evidence="8 9">
    <name type="scientific">Vagococcus allomyrinae</name>
    <dbReference type="NCBI Taxonomy" id="2794353"/>
    <lineage>
        <taxon>Bacteria</taxon>
        <taxon>Bacillati</taxon>
        <taxon>Bacillota</taxon>
        <taxon>Bacilli</taxon>
        <taxon>Lactobacillales</taxon>
        <taxon>Enterococcaceae</taxon>
        <taxon>Vagococcus</taxon>
    </lineage>
</organism>
<evidence type="ECO:0000256" key="2">
    <source>
        <dbReference type="ARBA" id="ARBA00004401"/>
    </source>
</evidence>
<dbReference type="InterPro" id="IPR000223">
    <property type="entry name" value="Pept_S26A_signal_pept_1"/>
</dbReference>
<dbReference type="AlphaFoldDB" id="A0A940P8P3"/>
<keyword evidence="6" id="KW-0645">Protease</keyword>
<comment type="subcellular location">
    <subcellularLocation>
        <location evidence="2">Cell membrane</location>
        <topology evidence="2">Single-pass type II membrane protein</topology>
    </subcellularLocation>
    <subcellularLocation>
        <location evidence="6">Membrane</location>
        <topology evidence="6">Single-pass type II membrane protein</topology>
    </subcellularLocation>
</comment>
<dbReference type="PRINTS" id="PR00727">
    <property type="entry name" value="LEADERPTASE"/>
</dbReference>
<dbReference type="GO" id="GO:0004252">
    <property type="term" value="F:serine-type endopeptidase activity"/>
    <property type="evidence" value="ECO:0007669"/>
    <property type="project" value="InterPro"/>
</dbReference>
<name>A0A940P8P3_9ENTE</name>
<proteinExistence type="inferred from homology"/>
<dbReference type="GO" id="GO:0005886">
    <property type="term" value="C:plasma membrane"/>
    <property type="evidence" value="ECO:0007669"/>
    <property type="project" value="UniProtKB-SubCell"/>
</dbReference>
<dbReference type="PANTHER" id="PTHR43390:SF8">
    <property type="entry name" value="SIGNAL PEPTIDASE I"/>
    <property type="match status" value="1"/>
</dbReference>
<dbReference type="InterPro" id="IPR019758">
    <property type="entry name" value="Pept_S26A_signal_pept_1_CS"/>
</dbReference>
<evidence type="ECO:0000256" key="3">
    <source>
        <dbReference type="ARBA" id="ARBA00013208"/>
    </source>
</evidence>
<evidence type="ECO:0000256" key="6">
    <source>
        <dbReference type="RuleBase" id="RU362042"/>
    </source>
</evidence>
<dbReference type="InterPro" id="IPR019757">
    <property type="entry name" value="Pept_S26A_signal_pept_1_Lys-AS"/>
</dbReference>
<dbReference type="PROSITE" id="PS00761">
    <property type="entry name" value="SPASE_I_3"/>
    <property type="match status" value="1"/>
</dbReference>
<dbReference type="SUPFAM" id="SSF51306">
    <property type="entry name" value="LexA/Signal peptidase"/>
    <property type="match status" value="1"/>
</dbReference>
<dbReference type="EC" id="3.4.21.89" evidence="3 6"/>
<evidence type="ECO:0000313" key="9">
    <source>
        <dbReference type="Proteomes" id="UP000674938"/>
    </source>
</evidence>
<gene>
    <name evidence="8" type="primary">lepB</name>
    <name evidence="8" type="ORF">I6N95_11920</name>
</gene>
<comment type="catalytic activity">
    <reaction evidence="1 6">
        <text>Cleavage of hydrophobic, N-terminal signal or leader sequences from secreted and periplasmic proteins.</text>
        <dbReference type="EC" id="3.4.21.89"/>
    </reaction>
</comment>
<dbReference type="GO" id="GO:0006465">
    <property type="term" value="P:signal peptide processing"/>
    <property type="evidence" value="ECO:0007669"/>
    <property type="project" value="InterPro"/>
</dbReference>
<evidence type="ECO:0000256" key="1">
    <source>
        <dbReference type="ARBA" id="ARBA00000677"/>
    </source>
</evidence>
<keyword evidence="6" id="KW-1133">Transmembrane helix</keyword>
<dbReference type="EMBL" id="JAEEGA010000007">
    <property type="protein sequence ID" value="MBP1041716.1"/>
    <property type="molecule type" value="Genomic_DNA"/>
</dbReference>
<comment type="caution">
    <text evidence="8">The sequence shown here is derived from an EMBL/GenBank/DDBJ whole genome shotgun (WGS) entry which is preliminary data.</text>
</comment>
<evidence type="ECO:0000259" key="7">
    <source>
        <dbReference type="Pfam" id="PF10502"/>
    </source>
</evidence>